<evidence type="ECO:0000256" key="1">
    <source>
        <dbReference type="ARBA" id="ARBA00012023"/>
    </source>
</evidence>
<dbReference type="EC" id="2.7.1.158" evidence="1 6"/>
<comment type="function">
    <text evidence="6">Phosphorylates Ins(1,3,4,5,6)P5 at position 2 to form Ins(1,2,3,4,5,6)P6 (InsP6 or phytate).</text>
</comment>
<keyword evidence="3 6" id="KW-0547">Nucleotide-binding</keyword>
<keyword evidence="2 6" id="KW-0808">Transferase</keyword>
<dbReference type="GO" id="GO:0032958">
    <property type="term" value="P:inositol phosphate biosynthetic process"/>
    <property type="evidence" value="ECO:0007669"/>
    <property type="project" value="TreeGrafter"/>
</dbReference>
<comment type="catalytic activity">
    <reaction evidence="6">
        <text>1D-myo-inositol 1,3,4,5,6-pentakisphosphate + ATP = 1D-myo-inositol hexakisphosphate + ADP + H(+)</text>
        <dbReference type="Rhea" id="RHEA:20313"/>
        <dbReference type="ChEBI" id="CHEBI:15378"/>
        <dbReference type="ChEBI" id="CHEBI:30616"/>
        <dbReference type="ChEBI" id="CHEBI:57733"/>
        <dbReference type="ChEBI" id="CHEBI:58130"/>
        <dbReference type="ChEBI" id="CHEBI:456216"/>
        <dbReference type="EC" id="2.7.1.158"/>
    </reaction>
</comment>
<keyword evidence="4 6" id="KW-0418">Kinase</keyword>
<organism evidence="7 8">
    <name type="scientific">Mesorhabditis belari</name>
    <dbReference type="NCBI Taxonomy" id="2138241"/>
    <lineage>
        <taxon>Eukaryota</taxon>
        <taxon>Metazoa</taxon>
        <taxon>Ecdysozoa</taxon>
        <taxon>Nematoda</taxon>
        <taxon>Chromadorea</taxon>
        <taxon>Rhabditida</taxon>
        <taxon>Rhabditina</taxon>
        <taxon>Rhabditomorpha</taxon>
        <taxon>Rhabditoidea</taxon>
        <taxon>Rhabditidae</taxon>
        <taxon>Mesorhabditinae</taxon>
        <taxon>Mesorhabditis</taxon>
    </lineage>
</organism>
<dbReference type="AlphaFoldDB" id="A0AAF3F498"/>
<dbReference type="InterPro" id="IPR009286">
    <property type="entry name" value="Ins_P5_2-kin"/>
</dbReference>
<evidence type="ECO:0000256" key="2">
    <source>
        <dbReference type="ARBA" id="ARBA00022679"/>
    </source>
</evidence>
<dbReference type="Proteomes" id="UP000887575">
    <property type="component" value="Unassembled WGS sequence"/>
</dbReference>
<evidence type="ECO:0000313" key="8">
    <source>
        <dbReference type="WBParaSite" id="MBELARI_LOCUS21396"/>
    </source>
</evidence>
<evidence type="ECO:0000313" key="7">
    <source>
        <dbReference type="Proteomes" id="UP000887575"/>
    </source>
</evidence>
<dbReference type="WBParaSite" id="MBELARI_LOCUS21396">
    <property type="protein sequence ID" value="MBELARI_LOCUS21396"/>
    <property type="gene ID" value="MBELARI_LOCUS21396"/>
</dbReference>
<comment type="domain">
    <text evidence="6">The EXKPK motif is conserved in inositol-pentakisphosphate 2-kinases of both family 1 and 2.</text>
</comment>
<accession>A0AAF3F498</accession>
<evidence type="ECO:0000256" key="4">
    <source>
        <dbReference type="ARBA" id="ARBA00022777"/>
    </source>
</evidence>
<keyword evidence="5 6" id="KW-0067">ATP-binding</keyword>
<reference evidence="8" key="1">
    <citation type="submission" date="2024-02" db="UniProtKB">
        <authorList>
            <consortium name="WormBaseParasite"/>
        </authorList>
    </citation>
    <scope>IDENTIFICATION</scope>
</reference>
<protein>
    <recommendedName>
        <fullName evidence="1 6">Inositol-pentakisphosphate 2-kinase</fullName>
        <ecNumber evidence="1 6">2.7.1.158</ecNumber>
    </recommendedName>
</protein>
<dbReference type="Pfam" id="PF06090">
    <property type="entry name" value="Ins_P5_2-kin"/>
    <property type="match status" value="1"/>
</dbReference>
<dbReference type="GO" id="GO:0005524">
    <property type="term" value="F:ATP binding"/>
    <property type="evidence" value="ECO:0007669"/>
    <property type="project" value="UniProtKB-KW"/>
</dbReference>
<dbReference type="PANTHER" id="PTHR14456">
    <property type="entry name" value="INOSITOL POLYPHOSPHATE KINASE 1"/>
    <property type="match status" value="1"/>
</dbReference>
<dbReference type="GO" id="GO:0005634">
    <property type="term" value="C:nucleus"/>
    <property type="evidence" value="ECO:0007669"/>
    <property type="project" value="TreeGrafter"/>
</dbReference>
<evidence type="ECO:0000256" key="6">
    <source>
        <dbReference type="RuleBase" id="RU364126"/>
    </source>
</evidence>
<evidence type="ECO:0000256" key="3">
    <source>
        <dbReference type="ARBA" id="ARBA00022741"/>
    </source>
</evidence>
<name>A0AAF3F498_9BILA</name>
<keyword evidence="7" id="KW-1185">Reference proteome</keyword>
<dbReference type="GO" id="GO:0035299">
    <property type="term" value="F:inositol-1,3,4,5,6-pentakisphosphate 2-kinase activity"/>
    <property type="evidence" value="ECO:0007669"/>
    <property type="project" value="UniProtKB-EC"/>
</dbReference>
<sequence>MNSCKISCDSRLRFALDFVRDSVSLIAWRFSKRCIMGTIAFVKIAQPSLSGVGGVDGGITQPQHGSFEGGMPPSTQLVDPRDYRSFCFRGEGRANFVISAKNETTGLRIVWRFAKQRKSGLFTAKARSEVVNNYMNRLIAPFFSPQYLVAPRMVVFRIEDVHHLGKIPSLPTNLKVENFEELFQVPEKSSFFPLSSIPKNCTRISALEMIDATRIPKEIGTFFGPTITIEIKPKQGFYQKHAGFPLAHCNNCVLQIEKCSSDAFDTMYDFCPLDLYSGAIDRMRQSLEALFKNPHRNLRVFVNGDVVHSDERLLDWDQMTETVFPDGGGTIYHLIDALCCCMAGQPSINEQNFSIANHSVIAQILAGQKVDTIGIAKAHSVYAKLPLNVQLQLKERGALAKRTLNLLTETDDRALLEQYLLAATMKDCSIMASLRLVPAHAVDSASPEDTTIVTIRGVYFAVSLKVVDLDPKSAKNLVNAYERFKSGAILLAKDSSLRRPCVQMQEE</sequence>
<proteinExistence type="predicted"/>
<dbReference type="PANTHER" id="PTHR14456:SF2">
    <property type="entry name" value="INOSITOL-PENTAKISPHOSPHATE 2-KINASE"/>
    <property type="match status" value="1"/>
</dbReference>
<evidence type="ECO:0000256" key="5">
    <source>
        <dbReference type="ARBA" id="ARBA00022840"/>
    </source>
</evidence>